<dbReference type="SUPFAM" id="SSF53649">
    <property type="entry name" value="Alkaline phosphatase-like"/>
    <property type="match status" value="1"/>
</dbReference>
<dbReference type="PANTHER" id="PTHR42693:SF53">
    <property type="entry name" value="ENDO-4-O-SULFATASE"/>
    <property type="match status" value="1"/>
</dbReference>
<feature type="domain" description="Sulfatase N-terminal" evidence="6">
    <location>
        <begin position="36"/>
        <end position="331"/>
    </location>
</feature>
<keyword evidence="4" id="KW-0106">Calcium</keyword>
<keyword evidence="2" id="KW-0479">Metal-binding</keyword>
<name>A0A5C6E8H4_9BACT</name>
<dbReference type="AlphaFoldDB" id="A0A5C6E8H4"/>
<dbReference type="InterPro" id="IPR000917">
    <property type="entry name" value="Sulfatase_N"/>
</dbReference>
<dbReference type="InterPro" id="IPR024607">
    <property type="entry name" value="Sulfatase_CS"/>
</dbReference>
<dbReference type="Gene3D" id="3.40.720.10">
    <property type="entry name" value="Alkaline Phosphatase, subunit A"/>
    <property type="match status" value="1"/>
</dbReference>
<keyword evidence="3 7" id="KW-0378">Hydrolase</keyword>
<dbReference type="PROSITE" id="PS00523">
    <property type="entry name" value="SULFATASE_1"/>
    <property type="match status" value="1"/>
</dbReference>
<comment type="similarity">
    <text evidence="1">Belongs to the sulfatase family.</text>
</comment>
<keyword evidence="5" id="KW-0732">Signal</keyword>
<proteinExistence type="inferred from homology"/>
<evidence type="ECO:0000256" key="2">
    <source>
        <dbReference type="ARBA" id="ARBA00022723"/>
    </source>
</evidence>
<dbReference type="InterPro" id="IPR017850">
    <property type="entry name" value="Alkaline_phosphatase_core_sf"/>
</dbReference>
<evidence type="ECO:0000256" key="3">
    <source>
        <dbReference type="ARBA" id="ARBA00022801"/>
    </source>
</evidence>
<accession>A0A5C6E8H4</accession>
<evidence type="ECO:0000259" key="6">
    <source>
        <dbReference type="Pfam" id="PF00884"/>
    </source>
</evidence>
<sequence length="487" mass="54789" precursor="true">MNRISKIRLARGLVLLVLCLVMPATGRAATLKGTRPNIVIIMPDDISFASIGAYGNPKANSPSVDELYHKGVRFENFHVSPTCSPTRAALLTGRHECYSGVTHTIMLRDQMNPELRTMPQMLQDVGYATGIFGKWHLGDSKEYRPDSRGFGEVYIHGAGGIGQNYAHSADFPNNDYNNPVLYHNGKVIETEGYCTDLFFDQAIRWIGTQAAAKKPFFAYVPLNVAHRPHIPPILPDGSTGNIMKNLDDNVGKMMAYLDEQGLSENTLLIYMTDNGAASGSLQLKGRKTFATEGGIRVPCIMYWKGHLEGGISNNDLTGHIDYYATFAELAGSDDAVPGGQIWDGRSMLPLLENPTNAQWPQRYWIAHRTRWNDAATSQYAHASVQDLQFKLFMPNAGKLELYEVSADKRERNNVASQYPEKVEQLKKVYDAWWADVQSYMVNDHLENVPAEHKPYHELYREAFGEERYQEAMRQMNWVGGKPYGQRR</sequence>
<dbReference type="Pfam" id="PF00884">
    <property type="entry name" value="Sulfatase"/>
    <property type="match status" value="1"/>
</dbReference>
<evidence type="ECO:0000256" key="1">
    <source>
        <dbReference type="ARBA" id="ARBA00008779"/>
    </source>
</evidence>
<dbReference type="PANTHER" id="PTHR42693">
    <property type="entry name" value="ARYLSULFATASE FAMILY MEMBER"/>
    <property type="match status" value="1"/>
</dbReference>
<dbReference type="Proteomes" id="UP000315471">
    <property type="component" value="Unassembled WGS sequence"/>
</dbReference>
<gene>
    <name evidence="7" type="primary">atsA_11</name>
    <name evidence="7" type="ORF">Q31b_18130</name>
</gene>
<comment type="caution">
    <text evidence="7">The sequence shown here is derived from an EMBL/GenBank/DDBJ whole genome shotgun (WGS) entry which is preliminary data.</text>
</comment>
<evidence type="ECO:0000256" key="4">
    <source>
        <dbReference type="ARBA" id="ARBA00022837"/>
    </source>
</evidence>
<dbReference type="InterPro" id="IPR050738">
    <property type="entry name" value="Sulfatase"/>
</dbReference>
<feature type="signal peptide" evidence="5">
    <location>
        <begin position="1"/>
        <end position="28"/>
    </location>
</feature>
<dbReference type="Gene3D" id="3.30.1120.10">
    <property type="match status" value="1"/>
</dbReference>
<feature type="chain" id="PRO_5023088892" evidence="5">
    <location>
        <begin position="29"/>
        <end position="487"/>
    </location>
</feature>
<dbReference type="GO" id="GO:0046872">
    <property type="term" value="F:metal ion binding"/>
    <property type="evidence" value="ECO:0007669"/>
    <property type="project" value="UniProtKB-KW"/>
</dbReference>
<protein>
    <submittedName>
        <fullName evidence="7">Arylsulfatase</fullName>
        <ecNumber evidence="7">3.1.6.1</ecNumber>
    </submittedName>
</protein>
<evidence type="ECO:0000313" key="7">
    <source>
        <dbReference type="EMBL" id="TWU44277.1"/>
    </source>
</evidence>
<keyword evidence="8" id="KW-1185">Reference proteome</keyword>
<evidence type="ECO:0000256" key="5">
    <source>
        <dbReference type="SAM" id="SignalP"/>
    </source>
</evidence>
<organism evidence="7 8">
    <name type="scientific">Novipirellula aureliae</name>
    <dbReference type="NCBI Taxonomy" id="2527966"/>
    <lineage>
        <taxon>Bacteria</taxon>
        <taxon>Pseudomonadati</taxon>
        <taxon>Planctomycetota</taxon>
        <taxon>Planctomycetia</taxon>
        <taxon>Pirellulales</taxon>
        <taxon>Pirellulaceae</taxon>
        <taxon>Novipirellula</taxon>
    </lineage>
</organism>
<reference evidence="7 8" key="1">
    <citation type="submission" date="2019-02" db="EMBL/GenBank/DDBJ databases">
        <title>Deep-cultivation of Planctomycetes and their phenomic and genomic characterization uncovers novel biology.</title>
        <authorList>
            <person name="Wiegand S."/>
            <person name="Jogler M."/>
            <person name="Boedeker C."/>
            <person name="Pinto D."/>
            <person name="Vollmers J."/>
            <person name="Rivas-Marin E."/>
            <person name="Kohn T."/>
            <person name="Peeters S.H."/>
            <person name="Heuer A."/>
            <person name="Rast P."/>
            <person name="Oberbeckmann S."/>
            <person name="Bunk B."/>
            <person name="Jeske O."/>
            <person name="Meyerdierks A."/>
            <person name="Storesund J.E."/>
            <person name="Kallscheuer N."/>
            <person name="Luecker S."/>
            <person name="Lage O.M."/>
            <person name="Pohl T."/>
            <person name="Merkel B.J."/>
            <person name="Hornburger P."/>
            <person name="Mueller R.-W."/>
            <person name="Bruemmer F."/>
            <person name="Labrenz M."/>
            <person name="Spormann A.M."/>
            <person name="Op Den Camp H."/>
            <person name="Overmann J."/>
            <person name="Amann R."/>
            <person name="Jetten M.S.M."/>
            <person name="Mascher T."/>
            <person name="Medema M.H."/>
            <person name="Devos D.P."/>
            <person name="Kaster A.-K."/>
            <person name="Ovreas L."/>
            <person name="Rohde M."/>
            <person name="Galperin M.Y."/>
            <person name="Jogler C."/>
        </authorList>
    </citation>
    <scope>NUCLEOTIDE SEQUENCE [LARGE SCALE GENOMIC DNA]</scope>
    <source>
        <strain evidence="7 8">Q31b</strain>
    </source>
</reference>
<dbReference type="EC" id="3.1.6.1" evidence="7"/>
<evidence type="ECO:0000313" key="8">
    <source>
        <dbReference type="Proteomes" id="UP000315471"/>
    </source>
</evidence>
<dbReference type="EMBL" id="SJPY01000002">
    <property type="protein sequence ID" value="TWU44277.1"/>
    <property type="molecule type" value="Genomic_DNA"/>
</dbReference>
<dbReference type="GO" id="GO:0004065">
    <property type="term" value="F:arylsulfatase activity"/>
    <property type="evidence" value="ECO:0007669"/>
    <property type="project" value="UniProtKB-EC"/>
</dbReference>
<dbReference type="CDD" id="cd16146">
    <property type="entry name" value="ARS_like"/>
    <property type="match status" value="1"/>
</dbReference>